<keyword evidence="4" id="KW-0804">Transcription</keyword>
<protein>
    <submittedName>
        <fullName evidence="8">Sigma-70 family RNA polymerase sigma factor</fullName>
    </submittedName>
</protein>
<dbReference type="InterPro" id="IPR013249">
    <property type="entry name" value="RNA_pol_sigma70_r4_t2"/>
</dbReference>
<dbReference type="NCBIfam" id="TIGR02937">
    <property type="entry name" value="sigma70-ECF"/>
    <property type="match status" value="1"/>
</dbReference>
<dbReference type="Pfam" id="PF08281">
    <property type="entry name" value="Sigma70_r4_2"/>
    <property type="match status" value="1"/>
</dbReference>
<dbReference type="Pfam" id="PF04542">
    <property type="entry name" value="Sigma70_r2"/>
    <property type="match status" value="1"/>
</dbReference>
<dbReference type="InterPro" id="IPR014284">
    <property type="entry name" value="RNA_pol_sigma-70_dom"/>
</dbReference>
<dbReference type="CDD" id="cd06171">
    <property type="entry name" value="Sigma70_r4"/>
    <property type="match status" value="1"/>
</dbReference>
<accession>A0ABS7MGP1</accession>
<dbReference type="EMBL" id="JAILXK010000002">
    <property type="protein sequence ID" value="MBY4638183.1"/>
    <property type="molecule type" value="Genomic_DNA"/>
</dbReference>
<comment type="similarity">
    <text evidence="1">Belongs to the sigma-70 factor family. ECF subfamily.</text>
</comment>
<dbReference type="Gene3D" id="1.10.10.10">
    <property type="entry name" value="Winged helix-like DNA-binding domain superfamily/Winged helix DNA-binding domain"/>
    <property type="match status" value="1"/>
</dbReference>
<evidence type="ECO:0000256" key="2">
    <source>
        <dbReference type="ARBA" id="ARBA00023015"/>
    </source>
</evidence>
<dbReference type="InterPro" id="IPR007627">
    <property type="entry name" value="RNA_pol_sigma70_r2"/>
</dbReference>
<evidence type="ECO:0000313" key="8">
    <source>
        <dbReference type="EMBL" id="MBY4638183.1"/>
    </source>
</evidence>
<comment type="caution">
    <text evidence="8">The sequence shown here is derived from an EMBL/GenBank/DDBJ whole genome shotgun (WGS) entry which is preliminary data.</text>
</comment>
<dbReference type="PANTHER" id="PTHR43133">
    <property type="entry name" value="RNA POLYMERASE ECF-TYPE SIGMA FACTO"/>
    <property type="match status" value="1"/>
</dbReference>
<evidence type="ECO:0000313" key="9">
    <source>
        <dbReference type="Proteomes" id="UP001166571"/>
    </source>
</evidence>
<dbReference type="InterPro" id="IPR039425">
    <property type="entry name" value="RNA_pol_sigma-70-like"/>
</dbReference>
<evidence type="ECO:0000256" key="5">
    <source>
        <dbReference type="SAM" id="MobiDB-lite"/>
    </source>
</evidence>
<dbReference type="Proteomes" id="UP001166571">
    <property type="component" value="Unassembled WGS sequence"/>
</dbReference>
<dbReference type="InterPro" id="IPR036388">
    <property type="entry name" value="WH-like_DNA-bd_sf"/>
</dbReference>
<sequence>MLPSRAARFRHHSRSQDDKGLSDSEFKALLAGVIPHLRAYGRSLSGNPDLADDLTQDTMVKAWASRDRFERGTSIKAWTFVILRNTFLSQMRRNKFRGDYDENAVERTLATPAAQEDSGEMADLQRALMELPQDQREALILVGAGGMSYEEAANICDCALGTMKSRVSRARTALEEIMRRGQFSQKRAEAPPASEAIDAIMDSVDEIATRRGSGNR</sequence>
<dbReference type="RefSeq" id="WP_222137187.1">
    <property type="nucleotide sequence ID" value="NZ_JAILXK010000002.1"/>
</dbReference>
<dbReference type="InterPro" id="IPR013324">
    <property type="entry name" value="RNA_pol_sigma_r3/r4-like"/>
</dbReference>
<evidence type="ECO:0000259" key="7">
    <source>
        <dbReference type="Pfam" id="PF08281"/>
    </source>
</evidence>
<feature type="domain" description="RNA polymerase sigma factor 70 region 4 type 2" evidence="7">
    <location>
        <begin position="123"/>
        <end position="174"/>
    </location>
</feature>
<dbReference type="SUPFAM" id="SSF88659">
    <property type="entry name" value="Sigma3 and sigma4 domains of RNA polymerase sigma factors"/>
    <property type="match status" value="1"/>
</dbReference>
<feature type="region of interest" description="Disordered" evidence="5">
    <location>
        <begin position="1"/>
        <end position="20"/>
    </location>
</feature>
<keyword evidence="3" id="KW-0731">Sigma factor</keyword>
<evidence type="ECO:0000259" key="6">
    <source>
        <dbReference type="Pfam" id="PF04542"/>
    </source>
</evidence>
<feature type="domain" description="RNA polymerase sigma-70 region 2" evidence="6">
    <location>
        <begin position="34"/>
        <end position="95"/>
    </location>
</feature>
<dbReference type="SUPFAM" id="SSF88946">
    <property type="entry name" value="Sigma2 domain of RNA polymerase sigma factors"/>
    <property type="match status" value="1"/>
</dbReference>
<name>A0ABS7MGP1_9SPHN</name>
<organism evidence="8 9">
    <name type="scientific">Sphingopyxis jiangsuensis</name>
    <dbReference type="NCBI Taxonomy" id="2871171"/>
    <lineage>
        <taxon>Bacteria</taxon>
        <taxon>Pseudomonadati</taxon>
        <taxon>Pseudomonadota</taxon>
        <taxon>Alphaproteobacteria</taxon>
        <taxon>Sphingomonadales</taxon>
        <taxon>Sphingomonadaceae</taxon>
        <taxon>Sphingopyxis</taxon>
    </lineage>
</organism>
<dbReference type="InterPro" id="IPR013325">
    <property type="entry name" value="RNA_pol_sigma_r2"/>
</dbReference>
<evidence type="ECO:0000256" key="4">
    <source>
        <dbReference type="ARBA" id="ARBA00023163"/>
    </source>
</evidence>
<dbReference type="PANTHER" id="PTHR43133:SF25">
    <property type="entry name" value="RNA POLYMERASE SIGMA FACTOR RFAY-RELATED"/>
    <property type="match status" value="1"/>
</dbReference>
<reference evidence="8" key="1">
    <citation type="submission" date="2021-08" db="EMBL/GenBank/DDBJ databases">
        <title>Sphingopyxis panaciterrulae sp. nov., isolated from the surface water of the Yellow Sea.</title>
        <authorList>
            <person name="Gao Z."/>
            <person name="Zhang D."/>
            <person name="Zhang A."/>
        </authorList>
    </citation>
    <scope>NUCLEOTIDE SEQUENCE</scope>
    <source>
        <strain evidence="8">XHP0097</strain>
    </source>
</reference>
<dbReference type="Gene3D" id="1.10.1740.10">
    <property type="match status" value="1"/>
</dbReference>
<keyword evidence="2" id="KW-0805">Transcription regulation</keyword>
<evidence type="ECO:0000256" key="1">
    <source>
        <dbReference type="ARBA" id="ARBA00010641"/>
    </source>
</evidence>
<keyword evidence="9" id="KW-1185">Reference proteome</keyword>
<gene>
    <name evidence="8" type="ORF">K5P26_13635</name>
</gene>
<evidence type="ECO:0000256" key="3">
    <source>
        <dbReference type="ARBA" id="ARBA00023082"/>
    </source>
</evidence>
<proteinExistence type="inferred from homology"/>